<name>A0A2W1N932_PAEXE</name>
<dbReference type="GO" id="GO:0016787">
    <property type="term" value="F:hydrolase activity"/>
    <property type="evidence" value="ECO:0007669"/>
    <property type="project" value="UniProtKB-KW"/>
</dbReference>
<dbReference type="AlphaFoldDB" id="A0A2W1N932"/>
<feature type="domain" description="AB hydrolase-1" evidence="1">
    <location>
        <begin position="23"/>
        <end position="143"/>
    </location>
</feature>
<reference evidence="2" key="1">
    <citation type="submission" date="2018-06" db="EMBL/GenBank/DDBJ databases">
        <title>Paenibacillus xerothermodurans sp. nov. an extremely dry heat resistant spore forming bacterium isolated from the soil of Cape Canaveral, Florida.</title>
        <authorList>
            <person name="Seuylemezian A."/>
            <person name="Kaur N."/>
            <person name="Patil P."/>
            <person name="Patil P."/>
            <person name="Mayilraj S."/>
            <person name="Vaishampayan P."/>
        </authorList>
    </citation>
    <scope>NUCLEOTIDE SEQUENCE [LARGE SCALE GENOMIC DNA]</scope>
    <source>
        <strain evidence="2">ATCC 27380</strain>
    </source>
</reference>
<dbReference type="SUPFAM" id="SSF53474">
    <property type="entry name" value="alpha/beta-Hydrolases"/>
    <property type="match status" value="1"/>
</dbReference>
<dbReference type="PRINTS" id="PR00111">
    <property type="entry name" value="ABHYDROLASE"/>
</dbReference>
<dbReference type="RefSeq" id="WP_089200513.1">
    <property type="nucleotide sequence ID" value="NZ_NHRJ02000007.1"/>
</dbReference>
<dbReference type="PANTHER" id="PTHR43798:SF20">
    <property type="entry name" value="2-SUCCINYL-6-HYDROXY-2,4-CYCLOHEXADIENE-1-CARBOXYLATE SYNTHASE-RELATED"/>
    <property type="match status" value="1"/>
</dbReference>
<dbReference type="PRINTS" id="PR00412">
    <property type="entry name" value="EPOXHYDRLASE"/>
</dbReference>
<dbReference type="InterPro" id="IPR050266">
    <property type="entry name" value="AB_hydrolase_sf"/>
</dbReference>
<dbReference type="EMBL" id="NHRJ02000007">
    <property type="protein sequence ID" value="PZE20434.1"/>
    <property type="molecule type" value="Genomic_DNA"/>
</dbReference>
<dbReference type="GO" id="GO:0016020">
    <property type="term" value="C:membrane"/>
    <property type="evidence" value="ECO:0007669"/>
    <property type="project" value="TreeGrafter"/>
</dbReference>
<keyword evidence="3" id="KW-1185">Reference proteome</keyword>
<protein>
    <submittedName>
        <fullName evidence="2">Alpha/beta hydrolase</fullName>
    </submittedName>
</protein>
<dbReference type="InterPro" id="IPR029058">
    <property type="entry name" value="AB_hydrolase_fold"/>
</dbReference>
<evidence type="ECO:0000259" key="1">
    <source>
        <dbReference type="Pfam" id="PF00561"/>
    </source>
</evidence>
<comment type="caution">
    <text evidence="2">The sequence shown here is derived from an EMBL/GenBank/DDBJ whole genome shotgun (WGS) entry which is preliminary data.</text>
</comment>
<dbReference type="Pfam" id="PF00561">
    <property type="entry name" value="Abhydrolase_1"/>
    <property type="match status" value="1"/>
</dbReference>
<proteinExistence type="predicted"/>
<sequence length="263" mass="28573">METKFVRHNGARLAYKAHGEGQAVVLLHGFCGSSAYWEQVLPLLPDNYRFIAPDLRGHGESASPEGEYTMEAFAGDLAELLQQLRIERAIVLGHSLGGYATLAFAERHPELLAAFGLIHSTAFPDSDEAKEGRLKGMDTIREKGISAFVEGLAPKLFAPVHLQTMAQAVRETVAIGRGTHPEGAIRTLDGMRRRPDRNHVLAEAKMPVLIVAGDHDQVIPAERAFSVTGGQIAQRQIAGAGHMSMMEAPHKLAQVIVEFITTV</sequence>
<evidence type="ECO:0000313" key="2">
    <source>
        <dbReference type="EMBL" id="PZE20434.1"/>
    </source>
</evidence>
<dbReference type="Proteomes" id="UP000214746">
    <property type="component" value="Unassembled WGS sequence"/>
</dbReference>
<dbReference type="PANTHER" id="PTHR43798">
    <property type="entry name" value="MONOACYLGLYCEROL LIPASE"/>
    <property type="match status" value="1"/>
</dbReference>
<organism evidence="2 3">
    <name type="scientific">Paenibacillus xerothermodurans</name>
    <dbReference type="NCBI Taxonomy" id="1977292"/>
    <lineage>
        <taxon>Bacteria</taxon>
        <taxon>Bacillati</taxon>
        <taxon>Bacillota</taxon>
        <taxon>Bacilli</taxon>
        <taxon>Bacillales</taxon>
        <taxon>Paenibacillaceae</taxon>
        <taxon>Paenibacillus</taxon>
    </lineage>
</organism>
<dbReference type="Gene3D" id="3.40.50.1820">
    <property type="entry name" value="alpha/beta hydrolase"/>
    <property type="match status" value="1"/>
</dbReference>
<dbReference type="InterPro" id="IPR000073">
    <property type="entry name" value="AB_hydrolase_1"/>
</dbReference>
<accession>A0A2W1N932</accession>
<keyword evidence="2" id="KW-0378">Hydrolase</keyword>
<evidence type="ECO:0000313" key="3">
    <source>
        <dbReference type="Proteomes" id="UP000214746"/>
    </source>
</evidence>
<dbReference type="OrthoDB" id="252464at2"/>
<gene>
    <name evidence="2" type="ORF">CBW46_013450</name>
</gene>
<dbReference type="InterPro" id="IPR000639">
    <property type="entry name" value="Epox_hydrolase-like"/>
</dbReference>